<keyword evidence="1" id="KW-1133">Transmembrane helix</keyword>
<comment type="caution">
    <text evidence="3">The sequence shown here is derived from an EMBL/GenBank/DDBJ whole genome shotgun (WGS) entry which is preliminary data.</text>
</comment>
<keyword evidence="1" id="KW-0812">Transmembrane</keyword>
<dbReference type="EMBL" id="JAVHJL010000009">
    <property type="protein sequence ID" value="KAK6497522.1"/>
    <property type="molecule type" value="Genomic_DNA"/>
</dbReference>
<keyword evidence="2" id="KW-0732">Signal</keyword>
<gene>
    <name evidence="3" type="ORF">TWF481_011928</name>
</gene>
<accession>A0AAV9VWL4</accession>
<name>A0AAV9VWL4_9PEZI</name>
<dbReference type="Proteomes" id="UP001370758">
    <property type="component" value="Unassembled WGS sequence"/>
</dbReference>
<organism evidence="3 4">
    <name type="scientific">Arthrobotrys musiformis</name>
    <dbReference type="NCBI Taxonomy" id="47236"/>
    <lineage>
        <taxon>Eukaryota</taxon>
        <taxon>Fungi</taxon>
        <taxon>Dikarya</taxon>
        <taxon>Ascomycota</taxon>
        <taxon>Pezizomycotina</taxon>
        <taxon>Orbiliomycetes</taxon>
        <taxon>Orbiliales</taxon>
        <taxon>Orbiliaceae</taxon>
        <taxon>Arthrobotrys</taxon>
    </lineage>
</organism>
<sequence>MNTLLKAIAICTLAISATVTAQTSTCATDLPTFCPTLYNPCCKYLCTKDNESVCFFADVTNAGQGVTCEECPQGLGYIPKVATTSATTAAAAPAETSPSSEGEEEVSSVAEVTTKAIVVAPTGNGTATTLETSLPTGNSTGNGTLIPQPTYISGASSVLVVSGSAILGVFCFMMVL</sequence>
<evidence type="ECO:0000313" key="3">
    <source>
        <dbReference type="EMBL" id="KAK6497522.1"/>
    </source>
</evidence>
<protein>
    <submittedName>
        <fullName evidence="3">Uncharacterized protein</fullName>
    </submittedName>
</protein>
<feature type="transmembrane region" description="Helical" evidence="1">
    <location>
        <begin position="151"/>
        <end position="175"/>
    </location>
</feature>
<keyword evidence="1" id="KW-0472">Membrane</keyword>
<dbReference type="AlphaFoldDB" id="A0AAV9VWL4"/>
<feature type="signal peptide" evidence="2">
    <location>
        <begin position="1"/>
        <end position="21"/>
    </location>
</feature>
<evidence type="ECO:0000313" key="4">
    <source>
        <dbReference type="Proteomes" id="UP001370758"/>
    </source>
</evidence>
<keyword evidence="4" id="KW-1185">Reference proteome</keyword>
<feature type="chain" id="PRO_5043765626" evidence="2">
    <location>
        <begin position="22"/>
        <end position="176"/>
    </location>
</feature>
<evidence type="ECO:0000256" key="2">
    <source>
        <dbReference type="SAM" id="SignalP"/>
    </source>
</evidence>
<proteinExistence type="predicted"/>
<reference evidence="3 4" key="1">
    <citation type="submission" date="2023-08" db="EMBL/GenBank/DDBJ databases">
        <authorList>
            <person name="Palmer J.M."/>
        </authorList>
    </citation>
    <scope>NUCLEOTIDE SEQUENCE [LARGE SCALE GENOMIC DNA]</scope>
    <source>
        <strain evidence="3 4">TWF481</strain>
    </source>
</reference>
<evidence type="ECO:0000256" key="1">
    <source>
        <dbReference type="SAM" id="Phobius"/>
    </source>
</evidence>